<dbReference type="InterPro" id="IPR011330">
    <property type="entry name" value="Glyco_hydro/deAcase_b/a-brl"/>
</dbReference>
<dbReference type="GeneID" id="59372225"/>
<dbReference type="PANTHER" id="PTHR10587:SF98">
    <property type="entry name" value="CHITIN DEACETYLASE"/>
    <property type="match status" value="1"/>
</dbReference>
<feature type="domain" description="NodB homology" evidence="15">
    <location>
        <begin position="130"/>
        <end position="341"/>
    </location>
</feature>
<keyword evidence="5" id="KW-0146">Chitin degradation</keyword>
<keyword evidence="4" id="KW-0336">GPI-anchor</keyword>
<dbReference type="GO" id="GO:0006032">
    <property type="term" value="P:chitin catabolic process"/>
    <property type="evidence" value="ECO:0007669"/>
    <property type="project" value="UniProtKB-KW"/>
</dbReference>
<evidence type="ECO:0000256" key="5">
    <source>
        <dbReference type="ARBA" id="ARBA00023024"/>
    </source>
</evidence>
<dbReference type="GO" id="GO:0005886">
    <property type="term" value="C:plasma membrane"/>
    <property type="evidence" value="ECO:0007669"/>
    <property type="project" value="UniProtKB-SubCell"/>
</dbReference>
<evidence type="ECO:0000256" key="14">
    <source>
        <dbReference type="SAM" id="SignalP"/>
    </source>
</evidence>
<keyword evidence="9" id="KW-0449">Lipoprotein</keyword>
<evidence type="ECO:0000313" key="17">
    <source>
        <dbReference type="Proteomes" id="UP000623687"/>
    </source>
</evidence>
<dbReference type="RefSeq" id="XP_036625671.1">
    <property type="nucleotide sequence ID" value="XM_036772025.1"/>
</dbReference>
<dbReference type="SUPFAM" id="SSF88713">
    <property type="entry name" value="Glycoside hydrolase/deacetylase"/>
    <property type="match status" value="1"/>
</dbReference>
<evidence type="ECO:0000256" key="2">
    <source>
        <dbReference type="ARBA" id="ARBA00004609"/>
    </source>
</evidence>
<evidence type="ECO:0000256" key="3">
    <source>
        <dbReference type="ARBA" id="ARBA00022475"/>
    </source>
</evidence>
<evidence type="ECO:0000256" key="4">
    <source>
        <dbReference type="ARBA" id="ARBA00022622"/>
    </source>
</evidence>
<evidence type="ECO:0000256" key="9">
    <source>
        <dbReference type="ARBA" id="ARBA00023288"/>
    </source>
</evidence>
<dbReference type="Gene3D" id="3.20.20.370">
    <property type="entry name" value="Glycoside hydrolase/deacetylase"/>
    <property type="match status" value="1"/>
</dbReference>
<keyword evidence="17" id="KW-1185">Reference proteome</keyword>
<dbReference type="GO" id="GO:0098552">
    <property type="term" value="C:side of membrane"/>
    <property type="evidence" value="ECO:0007669"/>
    <property type="project" value="UniProtKB-KW"/>
</dbReference>
<dbReference type="Pfam" id="PF01522">
    <property type="entry name" value="Polysacc_deac_1"/>
    <property type="match status" value="1"/>
</dbReference>
<evidence type="ECO:0000256" key="7">
    <source>
        <dbReference type="ARBA" id="ARBA00023277"/>
    </source>
</evidence>
<comment type="catalytic activity">
    <reaction evidence="13">
        <text>[(1-&gt;4)-N-acetyl-beta-D-glucosaminyl](n) + n H2O = chitosan + n acetate</text>
        <dbReference type="Rhea" id="RHEA:10464"/>
        <dbReference type="Rhea" id="RHEA-COMP:9593"/>
        <dbReference type="Rhea" id="RHEA-COMP:9597"/>
        <dbReference type="ChEBI" id="CHEBI:15377"/>
        <dbReference type="ChEBI" id="CHEBI:17029"/>
        <dbReference type="ChEBI" id="CHEBI:30089"/>
        <dbReference type="ChEBI" id="CHEBI:57704"/>
        <dbReference type="EC" id="3.5.1.41"/>
    </reaction>
    <physiologicalReaction direction="left-to-right" evidence="13">
        <dbReference type="Rhea" id="RHEA:10465"/>
    </physiologicalReaction>
</comment>
<dbReference type="GO" id="GO:0004099">
    <property type="term" value="F:chitin deacetylase activity"/>
    <property type="evidence" value="ECO:0007669"/>
    <property type="project" value="UniProtKB-EC"/>
</dbReference>
<name>A0A8H6ZJQ3_PLEOS</name>
<evidence type="ECO:0000256" key="1">
    <source>
        <dbReference type="ARBA" id="ARBA00001941"/>
    </source>
</evidence>
<keyword evidence="14" id="KW-0732">Signal</keyword>
<proteinExistence type="predicted"/>
<evidence type="ECO:0000256" key="13">
    <source>
        <dbReference type="ARBA" id="ARBA00048494"/>
    </source>
</evidence>
<dbReference type="Proteomes" id="UP000623687">
    <property type="component" value="Unassembled WGS sequence"/>
</dbReference>
<evidence type="ECO:0000313" key="16">
    <source>
        <dbReference type="EMBL" id="KAF7416124.1"/>
    </source>
</evidence>
<keyword evidence="11" id="KW-0624">Polysaccharide degradation</keyword>
<organism evidence="16 17">
    <name type="scientific">Pleurotus ostreatus</name>
    <name type="common">Oyster mushroom</name>
    <name type="synonym">White-rot fungus</name>
    <dbReference type="NCBI Taxonomy" id="5322"/>
    <lineage>
        <taxon>Eukaryota</taxon>
        <taxon>Fungi</taxon>
        <taxon>Dikarya</taxon>
        <taxon>Basidiomycota</taxon>
        <taxon>Agaricomycotina</taxon>
        <taxon>Agaricomycetes</taxon>
        <taxon>Agaricomycetidae</taxon>
        <taxon>Agaricales</taxon>
        <taxon>Pleurotineae</taxon>
        <taxon>Pleurotaceae</taxon>
        <taxon>Pleurotus</taxon>
    </lineage>
</organism>
<dbReference type="EMBL" id="JACETU010000011">
    <property type="protein sequence ID" value="KAF7416124.1"/>
    <property type="molecule type" value="Genomic_DNA"/>
</dbReference>
<dbReference type="GO" id="GO:0071555">
    <property type="term" value="P:cell wall organization"/>
    <property type="evidence" value="ECO:0007669"/>
    <property type="project" value="UniProtKB-KW"/>
</dbReference>
<dbReference type="PROSITE" id="PS51677">
    <property type="entry name" value="NODB"/>
    <property type="match status" value="1"/>
</dbReference>
<keyword evidence="10" id="KW-0961">Cell wall biogenesis/degradation</keyword>
<dbReference type="GO" id="GO:0000272">
    <property type="term" value="P:polysaccharide catabolic process"/>
    <property type="evidence" value="ECO:0007669"/>
    <property type="project" value="UniProtKB-KW"/>
</dbReference>
<evidence type="ECO:0000256" key="12">
    <source>
        <dbReference type="ARBA" id="ARBA00024056"/>
    </source>
</evidence>
<keyword evidence="3" id="KW-1003">Cell membrane</keyword>
<sequence length="443" mass="48976">MHGTLISLVLALSLSVSGTPQQPSTKVANGSTAKCDPYEEDLVEANLSSFPPIWEKATIVDGDKDAQATFSALKGKIPNISIKGGGASNISEALKTYPDSDPDCWWSFNQCTDAKYPGVPDDISFVPEPKTLGYGFDDGPNCAHNTFYDYLASQKQLATMYFVGSNVIDWPREARRAVSDGHEICLHGWSHKYMTTLSNEEAFAELYYGVLAVCYHTSVILTGNFSFQFITGVTPTCWRPPFGDTDDRIRFIAQSLDLVTILWQYDTFDWKGGQGDAQDDAEVNKNYADIVSLAENGAFDSVGAIVLMHELSTFTMSKAVEYYPDFKRVFDHILPVGAAVNTTSSNDFKRSIPYQYTWTGVGGPYDPYYGMSGYPNSGVSLRTSRQDIADVLWVIYLVWLVLDARACYAVIRAFGSEGCLPISPRMGDFVDAQRTKGEFIFRG</sequence>
<feature type="signal peptide" evidence="14">
    <location>
        <begin position="1"/>
        <end position="18"/>
    </location>
</feature>
<accession>A0A8H6ZJQ3</accession>
<evidence type="ECO:0000259" key="15">
    <source>
        <dbReference type="PROSITE" id="PS51677"/>
    </source>
</evidence>
<dbReference type="OrthoDB" id="407355at2759"/>
<dbReference type="GO" id="GO:0009272">
    <property type="term" value="P:fungal-type cell wall biogenesis"/>
    <property type="evidence" value="ECO:0007669"/>
    <property type="project" value="UniProtKB-ARBA"/>
</dbReference>
<gene>
    <name evidence="16" type="ORF">PC9H_002384</name>
</gene>
<comment type="caution">
    <text evidence="16">The sequence shown here is derived from an EMBL/GenBank/DDBJ whole genome shotgun (WGS) entry which is preliminary data.</text>
</comment>
<feature type="chain" id="PRO_5034761148" description="chitin deacetylase" evidence="14">
    <location>
        <begin position="19"/>
        <end position="443"/>
    </location>
</feature>
<keyword evidence="8" id="KW-0170">Cobalt</keyword>
<dbReference type="PANTHER" id="PTHR10587">
    <property type="entry name" value="GLYCOSYL TRANSFERASE-RELATED"/>
    <property type="match status" value="1"/>
</dbReference>
<evidence type="ECO:0000256" key="8">
    <source>
        <dbReference type="ARBA" id="ARBA00023285"/>
    </source>
</evidence>
<keyword evidence="4" id="KW-0325">Glycoprotein</keyword>
<dbReference type="InterPro" id="IPR050248">
    <property type="entry name" value="Polysacc_deacetylase_ArnD"/>
</dbReference>
<evidence type="ECO:0000256" key="11">
    <source>
        <dbReference type="ARBA" id="ARBA00023326"/>
    </source>
</evidence>
<comment type="subcellular location">
    <subcellularLocation>
        <location evidence="2">Cell membrane</location>
        <topology evidence="2">Lipid-anchor</topology>
        <topology evidence="2">GPI-anchor</topology>
    </subcellularLocation>
</comment>
<comment type="cofactor">
    <cofactor evidence="1">
        <name>Co(2+)</name>
        <dbReference type="ChEBI" id="CHEBI:48828"/>
    </cofactor>
</comment>
<dbReference type="AlphaFoldDB" id="A0A8H6ZJQ3"/>
<evidence type="ECO:0000256" key="10">
    <source>
        <dbReference type="ARBA" id="ARBA00023316"/>
    </source>
</evidence>
<keyword evidence="7" id="KW-0119">Carbohydrate metabolism</keyword>
<dbReference type="EC" id="3.5.1.41" evidence="12"/>
<reference evidence="16" key="1">
    <citation type="submission" date="2019-07" db="EMBL/GenBank/DDBJ databases">
        <authorList>
            <person name="Palmer J.M."/>
        </authorList>
    </citation>
    <scope>NUCLEOTIDE SEQUENCE</scope>
    <source>
        <strain evidence="16">PC9</strain>
    </source>
</reference>
<dbReference type="VEuPathDB" id="FungiDB:PC9H_002384"/>
<dbReference type="InterPro" id="IPR002509">
    <property type="entry name" value="NODB_dom"/>
</dbReference>
<keyword evidence="6" id="KW-0472">Membrane</keyword>
<protein>
    <recommendedName>
        <fullName evidence="12">chitin deacetylase</fullName>
        <ecNumber evidence="12">3.5.1.41</ecNumber>
    </recommendedName>
</protein>
<evidence type="ECO:0000256" key="6">
    <source>
        <dbReference type="ARBA" id="ARBA00023136"/>
    </source>
</evidence>